<accession>A0A4R2TVF7</accession>
<dbReference type="GO" id="GO:0003677">
    <property type="term" value="F:DNA binding"/>
    <property type="evidence" value="ECO:0007669"/>
    <property type="project" value="InterPro"/>
</dbReference>
<sequence>MKVSLKQKQVIIMFLVIIVISVFIKGYLNEKKKIYILSTAVNQEIKKDVNDLESKSIAKQTIFVHIEGSVKNPGLYELDADSRMNDVVHAAGGLMDNADRKRINLAKRLVDEDFIYILAIGEELEDIESSVSSNNSKGSININSASKQELESLVGIGPALADRIINYRNEKGKFNSIEELKNVNGIGEKKFNDIKGSITAK</sequence>
<keyword evidence="1" id="KW-0472">Membrane</keyword>
<proteinExistence type="predicted"/>
<keyword evidence="1" id="KW-1133">Transmembrane helix</keyword>
<dbReference type="Pfam" id="PF12836">
    <property type="entry name" value="HHH_3"/>
    <property type="match status" value="1"/>
</dbReference>
<dbReference type="InterPro" id="IPR019554">
    <property type="entry name" value="Soluble_ligand-bd"/>
</dbReference>
<feature type="domain" description="Helix-hairpin-helix DNA-binding motif class 1" evidence="2">
    <location>
        <begin position="148"/>
        <end position="167"/>
    </location>
</feature>
<dbReference type="Gene3D" id="1.10.150.310">
    <property type="entry name" value="Tex RuvX-like domain-like"/>
    <property type="match status" value="1"/>
</dbReference>
<dbReference type="InterPro" id="IPR004509">
    <property type="entry name" value="Competence_ComEA_HhH"/>
</dbReference>
<organism evidence="3 4">
    <name type="scientific">Serpentinicella alkaliphila</name>
    <dbReference type="NCBI Taxonomy" id="1734049"/>
    <lineage>
        <taxon>Bacteria</taxon>
        <taxon>Bacillati</taxon>
        <taxon>Bacillota</taxon>
        <taxon>Clostridia</taxon>
        <taxon>Peptostreptococcales</taxon>
        <taxon>Natronincolaceae</taxon>
        <taxon>Serpentinicella</taxon>
    </lineage>
</organism>
<evidence type="ECO:0000256" key="1">
    <source>
        <dbReference type="SAM" id="Phobius"/>
    </source>
</evidence>
<dbReference type="RefSeq" id="WP_165913572.1">
    <property type="nucleotide sequence ID" value="NZ_CP058648.1"/>
</dbReference>
<dbReference type="NCBIfam" id="TIGR00426">
    <property type="entry name" value="competence protein ComEA helix-hairpin-helix repeat region"/>
    <property type="match status" value="1"/>
</dbReference>
<evidence type="ECO:0000313" key="4">
    <source>
        <dbReference type="Proteomes" id="UP000295504"/>
    </source>
</evidence>
<name>A0A4R2TVF7_9FIRM</name>
<comment type="caution">
    <text evidence="3">The sequence shown here is derived from an EMBL/GenBank/DDBJ whole genome shotgun (WGS) entry which is preliminary data.</text>
</comment>
<dbReference type="EMBL" id="SLYC01000001">
    <property type="protein sequence ID" value="TCQ07968.1"/>
    <property type="molecule type" value="Genomic_DNA"/>
</dbReference>
<dbReference type="GO" id="GO:0015628">
    <property type="term" value="P:protein secretion by the type II secretion system"/>
    <property type="evidence" value="ECO:0007669"/>
    <property type="project" value="TreeGrafter"/>
</dbReference>
<reference evidence="3 4" key="1">
    <citation type="submission" date="2019-03" db="EMBL/GenBank/DDBJ databases">
        <title>Genomic Encyclopedia of Type Strains, Phase IV (KMG-IV): sequencing the most valuable type-strain genomes for metagenomic binning, comparative biology and taxonomic classification.</title>
        <authorList>
            <person name="Goeker M."/>
        </authorList>
    </citation>
    <scope>NUCLEOTIDE SEQUENCE [LARGE SCALE GENOMIC DNA]</scope>
    <source>
        <strain evidence="3 4">DSM 100013</strain>
    </source>
</reference>
<dbReference type="InterPro" id="IPR010994">
    <property type="entry name" value="RuvA_2-like"/>
</dbReference>
<dbReference type="AlphaFoldDB" id="A0A4R2TVF7"/>
<dbReference type="GO" id="GO:0006281">
    <property type="term" value="P:DNA repair"/>
    <property type="evidence" value="ECO:0007669"/>
    <property type="project" value="InterPro"/>
</dbReference>
<dbReference type="PANTHER" id="PTHR21180:SF32">
    <property type="entry name" value="ENDONUCLEASE_EXONUCLEASE_PHOSPHATASE FAMILY DOMAIN-CONTAINING PROTEIN 1"/>
    <property type="match status" value="1"/>
</dbReference>
<dbReference type="Proteomes" id="UP000295504">
    <property type="component" value="Unassembled WGS sequence"/>
</dbReference>
<gene>
    <name evidence="3" type="ORF">EDD79_100151</name>
</gene>
<evidence type="ECO:0000313" key="3">
    <source>
        <dbReference type="EMBL" id="TCQ07968.1"/>
    </source>
</evidence>
<protein>
    <submittedName>
        <fullName evidence="3">Competence protein ComEA</fullName>
    </submittedName>
</protein>
<dbReference type="Pfam" id="PF10531">
    <property type="entry name" value="SLBB"/>
    <property type="match status" value="1"/>
</dbReference>
<dbReference type="InterPro" id="IPR003583">
    <property type="entry name" value="Hlx-hairpin-Hlx_DNA-bd_motif"/>
</dbReference>
<dbReference type="SMART" id="SM00278">
    <property type="entry name" value="HhH1"/>
    <property type="match status" value="2"/>
</dbReference>
<dbReference type="PANTHER" id="PTHR21180">
    <property type="entry name" value="ENDONUCLEASE/EXONUCLEASE/PHOSPHATASE FAMILY DOMAIN-CONTAINING PROTEIN 1"/>
    <property type="match status" value="1"/>
</dbReference>
<dbReference type="SUPFAM" id="SSF47781">
    <property type="entry name" value="RuvA domain 2-like"/>
    <property type="match status" value="1"/>
</dbReference>
<evidence type="ECO:0000259" key="2">
    <source>
        <dbReference type="SMART" id="SM00278"/>
    </source>
</evidence>
<feature type="transmembrane region" description="Helical" evidence="1">
    <location>
        <begin position="12"/>
        <end position="28"/>
    </location>
</feature>
<keyword evidence="1" id="KW-0812">Transmembrane</keyword>
<dbReference type="GO" id="GO:0015627">
    <property type="term" value="C:type II protein secretion system complex"/>
    <property type="evidence" value="ECO:0007669"/>
    <property type="project" value="TreeGrafter"/>
</dbReference>
<dbReference type="InterPro" id="IPR051675">
    <property type="entry name" value="Endo/Exo/Phosphatase_dom_1"/>
</dbReference>
<keyword evidence="4" id="KW-1185">Reference proteome</keyword>
<feature type="domain" description="Helix-hairpin-helix DNA-binding motif class 1" evidence="2">
    <location>
        <begin position="178"/>
        <end position="197"/>
    </location>
</feature>
<dbReference type="Gene3D" id="3.10.560.10">
    <property type="entry name" value="Outer membrane lipoprotein wza domain like"/>
    <property type="match status" value="1"/>
</dbReference>